<comment type="similarity">
    <text evidence="1">Belongs to the protease inhibitor I13 (potato type I serine protease inhibitor) family.</text>
</comment>
<dbReference type="GO" id="GO:0004867">
    <property type="term" value="F:serine-type endopeptidase inhibitor activity"/>
    <property type="evidence" value="ECO:0007669"/>
    <property type="project" value="UniProtKB-KW"/>
</dbReference>
<keyword evidence="2" id="KW-0646">Protease inhibitor</keyword>
<evidence type="ECO:0000256" key="2">
    <source>
        <dbReference type="ARBA" id="ARBA00022690"/>
    </source>
</evidence>
<dbReference type="InterPro" id="IPR000864">
    <property type="entry name" value="Prot_inh_pot1"/>
</dbReference>
<dbReference type="AlphaFoldDB" id="L7QKH7"/>
<protein>
    <submittedName>
        <fullName evidence="5">Uncharacterized protein</fullName>
    </submittedName>
</protein>
<reference evidence="5" key="1">
    <citation type="submission" date="2012-09" db="EMBL/GenBank/DDBJ databases">
        <title>Characterization and regulation of ammonium transporter (CpAMT1) in oleaginous alga Chlorella protothecoides.</title>
        <authorList>
            <person name="Yan D."/>
            <person name="Dai J.B."/>
            <person name="Wu Q.Y."/>
        </authorList>
    </citation>
    <scope>NUCLEOTIDE SEQUENCE</scope>
    <source>
        <strain evidence="5">0710</strain>
    </source>
</reference>
<feature type="non-terminal residue" evidence="5">
    <location>
        <position position="172"/>
    </location>
</feature>
<organism evidence="5">
    <name type="scientific">Auxenochlorella protothecoides</name>
    <name type="common">Green microalga</name>
    <name type="synonym">Chlorella protothecoides</name>
    <dbReference type="NCBI Taxonomy" id="3075"/>
    <lineage>
        <taxon>Eukaryota</taxon>
        <taxon>Viridiplantae</taxon>
        <taxon>Chlorophyta</taxon>
        <taxon>core chlorophytes</taxon>
        <taxon>Trebouxiophyceae</taxon>
        <taxon>Chlorellales</taxon>
        <taxon>Chlorellaceae</taxon>
        <taxon>Auxenochlorella</taxon>
    </lineage>
</organism>
<evidence type="ECO:0000256" key="4">
    <source>
        <dbReference type="SAM" id="SignalP"/>
    </source>
</evidence>
<dbReference type="PANTHER" id="PTHR33091">
    <property type="entry name" value="PROTEIN, PUTATIVE, EXPRESSED-RELATED"/>
    <property type="match status" value="1"/>
</dbReference>
<dbReference type="PANTHER" id="PTHR33091:SF29">
    <property type="entry name" value="SUBTILISIN INHIBITOR 1"/>
    <property type="match status" value="1"/>
</dbReference>
<dbReference type="Pfam" id="PF00280">
    <property type="entry name" value="potato_inhibit"/>
    <property type="match status" value="1"/>
</dbReference>
<dbReference type="SUPFAM" id="SSF54654">
    <property type="entry name" value="CI-2 family of serine protease inhibitors"/>
    <property type="match status" value="1"/>
</dbReference>
<evidence type="ECO:0000256" key="1">
    <source>
        <dbReference type="ARBA" id="ARBA00008210"/>
    </source>
</evidence>
<evidence type="ECO:0000313" key="5">
    <source>
        <dbReference type="EMBL" id="AGB85042.1"/>
    </source>
</evidence>
<dbReference type="Gene3D" id="3.30.10.10">
    <property type="entry name" value="Trypsin Inhibitor V, subunit A"/>
    <property type="match status" value="1"/>
</dbReference>
<name>L7QKH7_AUXPR</name>
<feature type="non-terminal residue" evidence="5">
    <location>
        <position position="1"/>
    </location>
</feature>
<keyword evidence="3" id="KW-0722">Serine protease inhibitor</keyword>
<dbReference type="CDD" id="cd06577">
    <property type="entry name" value="PASTA_pknB"/>
    <property type="match status" value="1"/>
</dbReference>
<dbReference type="InterPro" id="IPR005543">
    <property type="entry name" value="PASTA_dom"/>
</dbReference>
<accession>L7QKH7</accession>
<sequence length="172" mass="18935">RRRPTVFPGMVLSRRACSLLLCLACVTAISLVTVQALDSDQGISSLFSRMASTEETEAWPDLVGMDKDEAKAKLERAFPNLKVFTVGQDRVVTMDYRRDRVRIFHNNEGSVVRVPRLGGTPCRPRPMILPACSVRSLGAFKLPVQPFAVYNINPDSPSPLSVCMATAQVILS</sequence>
<dbReference type="InterPro" id="IPR036354">
    <property type="entry name" value="Prot_inh_pot1_sf"/>
</dbReference>
<keyword evidence="4" id="KW-0732">Signal</keyword>
<evidence type="ECO:0000256" key="3">
    <source>
        <dbReference type="ARBA" id="ARBA00022900"/>
    </source>
</evidence>
<feature type="chain" id="PRO_5003982980" evidence="4">
    <location>
        <begin position="37"/>
        <end position="172"/>
    </location>
</feature>
<dbReference type="EMBL" id="JX857668">
    <property type="protein sequence ID" value="AGB85042.1"/>
    <property type="molecule type" value="mRNA"/>
</dbReference>
<dbReference type="GO" id="GO:0009611">
    <property type="term" value="P:response to wounding"/>
    <property type="evidence" value="ECO:0007669"/>
    <property type="project" value="InterPro"/>
</dbReference>
<proteinExistence type="evidence at transcript level"/>
<feature type="signal peptide" evidence="4">
    <location>
        <begin position="1"/>
        <end position="36"/>
    </location>
</feature>